<dbReference type="PANTHER" id="PTHR36978:SF3">
    <property type="entry name" value="P-LOOP CONTAINING NUCLEOSIDE TRIPHOSPHATE HYDROLASE PROTEIN"/>
    <property type="match status" value="1"/>
</dbReference>
<accession>A0A166WUK1</accession>
<dbReference type="PANTHER" id="PTHR36978">
    <property type="entry name" value="P-LOOP CONTAINING NUCLEOTIDE TRIPHOSPHATE HYDROLASE"/>
    <property type="match status" value="1"/>
</dbReference>
<protein>
    <recommendedName>
        <fullName evidence="3">NAD dependent epimerase/dehydratase</fullName>
    </recommendedName>
</protein>
<gene>
    <name evidence="1" type="ORF">BBO_08904</name>
</gene>
<keyword evidence="2" id="KW-1185">Reference proteome</keyword>
<comment type="caution">
    <text evidence="1">The sequence shown here is derived from an EMBL/GenBank/DDBJ whole genome shotgun (WGS) entry which is preliminary data.</text>
</comment>
<reference evidence="1 2" key="1">
    <citation type="journal article" date="2016" name="Genome Biol. Evol.">
        <title>Divergent and convergent evolution of fungal pathogenicity.</title>
        <authorList>
            <person name="Shang Y."/>
            <person name="Xiao G."/>
            <person name="Zheng P."/>
            <person name="Cen K."/>
            <person name="Zhan S."/>
            <person name="Wang C."/>
        </authorList>
    </citation>
    <scope>NUCLEOTIDE SEQUENCE [LARGE SCALE GENOMIC DNA]</scope>
    <source>
        <strain evidence="1 2">RCEF 3172</strain>
    </source>
</reference>
<sequence length="300" mass="33321">MGGVPSVPQDKSRQVQVIAVGYSRTGTTSISIALEHLLQGPVFHGGNHFFQREDAWMREWCRIISLDGRDPALFSAGLRRTLAGYAAVADAPAYMLLPELLALYPDAKVVLVTRDRARWYASMAPIINNLTVPMRALGVLLWPCPTWRWLPTYLRWATKREITRIGEGFTPEMLDKHNDWVRQHAPPGRFLEMDLHEGWKPLADFLGVPVPDTPFPRANDAAEADAVARRVLLTAGLSWAAILAAASVAAWQAYYQLLKGKGTAVCCRVFGEGCVAARSVPGFYSILFFSISRASERCYC</sequence>
<name>A0A166WUK1_9HYPO</name>
<evidence type="ECO:0000313" key="1">
    <source>
        <dbReference type="EMBL" id="OAA35116.1"/>
    </source>
</evidence>
<dbReference type="AlphaFoldDB" id="A0A166WUK1"/>
<dbReference type="InterPro" id="IPR040632">
    <property type="entry name" value="Sulfotransfer_4"/>
</dbReference>
<dbReference type="OrthoDB" id="408152at2759"/>
<dbReference type="SUPFAM" id="SSF52540">
    <property type="entry name" value="P-loop containing nucleoside triphosphate hydrolases"/>
    <property type="match status" value="1"/>
</dbReference>
<dbReference type="Pfam" id="PF17784">
    <property type="entry name" value="Sulfotransfer_4"/>
    <property type="match status" value="1"/>
</dbReference>
<evidence type="ECO:0000313" key="2">
    <source>
        <dbReference type="Proteomes" id="UP000076863"/>
    </source>
</evidence>
<dbReference type="Proteomes" id="UP000076863">
    <property type="component" value="Unassembled WGS sequence"/>
</dbReference>
<proteinExistence type="predicted"/>
<dbReference type="InterPro" id="IPR027417">
    <property type="entry name" value="P-loop_NTPase"/>
</dbReference>
<organism evidence="1 2">
    <name type="scientific">Beauveria brongniartii RCEF 3172</name>
    <dbReference type="NCBI Taxonomy" id="1081107"/>
    <lineage>
        <taxon>Eukaryota</taxon>
        <taxon>Fungi</taxon>
        <taxon>Dikarya</taxon>
        <taxon>Ascomycota</taxon>
        <taxon>Pezizomycotina</taxon>
        <taxon>Sordariomycetes</taxon>
        <taxon>Hypocreomycetidae</taxon>
        <taxon>Hypocreales</taxon>
        <taxon>Cordycipitaceae</taxon>
        <taxon>Beauveria</taxon>
        <taxon>Beauveria brongniartii</taxon>
    </lineage>
</organism>
<evidence type="ECO:0008006" key="3">
    <source>
        <dbReference type="Google" id="ProtNLM"/>
    </source>
</evidence>
<dbReference type="EMBL" id="AZHA01000045">
    <property type="protein sequence ID" value="OAA35116.1"/>
    <property type="molecule type" value="Genomic_DNA"/>
</dbReference>
<dbReference type="Gene3D" id="3.40.50.300">
    <property type="entry name" value="P-loop containing nucleotide triphosphate hydrolases"/>
    <property type="match status" value="1"/>
</dbReference>